<gene>
    <name evidence="4" type="ORF">OGATHE_002607</name>
</gene>
<dbReference type="EMBL" id="JAEUBD010000983">
    <property type="protein sequence ID" value="KAH3669795.1"/>
    <property type="molecule type" value="Genomic_DNA"/>
</dbReference>
<comment type="similarity">
    <text evidence="2">Belongs to the cytidine and deoxycytidylate deaminase family. ADAT3 subfamily.</text>
</comment>
<reference evidence="4" key="2">
    <citation type="submission" date="2021-01" db="EMBL/GenBank/DDBJ databases">
        <authorList>
            <person name="Schikora-Tamarit M.A."/>
        </authorList>
    </citation>
    <scope>NUCLEOTIDE SEQUENCE</scope>
    <source>
        <strain evidence="4">NCAIM Y.01608</strain>
    </source>
</reference>
<dbReference type="GO" id="GO:0005737">
    <property type="term" value="C:cytoplasm"/>
    <property type="evidence" value="ECO:0007669"/>
    <property type="project" value="TreeGrafter"/>
</dbReference>
<dbReference type="Pfam" id="PF00383">
    <property type="entry name" value="dCMP_cyt_deam_1"/>
    <property type="match status" value="1"/>
</dbReference>
<accession>A0A9P8PDQ0</accession>
<dbReference type="PANTHER" id="PTHR11079">
    <property type="entry name" value="CYTOSINE DEAMINASE FAMILY MEMBER"/>
    <property type="match status" value="1"/>
</dbReference>
<comment type="caution">
    <text evidence="4">The sequence shown here is derived from an EMBL/GenBank/DDBJ whole genome shotgun (WGS) entry which is preliminary data.</text>
</comment>
<keyword evidence="5" id="KW-1185">Reference proteome</keyword>
<evidence type="ECO:0000259" key="3">
    <source>
        <dbReference type="PROSITE" id="PS51747"/>
    </source>
</evidence>
<reference evidence="4" key="1">
    <citation type="journal article" date="2021" name="Open Biol.">
        <title>Shared evolutionary footprints suggest mitochondrial oxidative damage underlies multiple complex I losses in fungi.</title>
        <authorList>
            <person name="Schikora-Tamarit M.A."/>
            <person name="Marcet-Houben M."/>
            <person name="Nosek J."/>
            <person name="Gabaldon T."/>
        </authorList>
    </citation>
    <scope>NUCLEOTIDE SEQUENCE</scope>
    <source>
        <strain evidence="4">NCAIM Y.01608</strain>
    </source>
</reference>
<sequence>MDQGLKIIRRLVFINILIKPHKKFFSQRRMSYDIDYETFTFYKKYRRIQVQDSTEPFLVDHWIVYIEPKESSLINSIIKSEFKESANSLRHLKRFLKAKKNDRDLLKVLICACDQINQEELEKILFGPLKRSRIEKVKAPLNKPFDKELNAEWSAKYWPIVWKGNPMIQELNESYKQFCEQKVHGYLKLISDLSRTSKGLPVVTIFVDPSTDQIMAQKFDLRDSSDIMRHSIMNCIGEIAKNELQRRQARPDPSAPTNYLCLNYHVYTTHEPCTMCAMALLHSRIGRLIYIKDSKRTGAIGVESGNKYMLHLSCSLNWKFESFKYIGDEFDVADIDPQINV</sequence>
<evidence type="ECO:0000256" key="1">
    <source>
        <dbReference type="ARBA" id="ARBA00022694"/>
    </source>
</evidence>
<name>A0A9P8PDQ0_9ASCO</name>
<dbReference type="PROSITE" id="PS51747">
    <property type="entry name" value="CYT_DCMP_DEAMINASES_2"/>
    <property type="match status" value="1"/>
</dbReference>
<dbReference type="GO" id="GO:0005634">
    <property type="term" value="C:nucleus"/>
    <property type="evidence" value="ECO:0007669"/>
    <property type="project" value="TreeGrafter"/>
</dbReference>
<dbReference type="SUPFAM" id="SSF53927">
    <property type="entry name" value="Cytidine deaminase-like"/>
    <property type="match status" value="1"/>
</dbReference>
<dbReference type="Gene3D" id="3.40.140.10">
    <property type="entry name" value="Cytidine Deaminase, domain 2"/>
    <property type="match status" value="1"/>
</dbReference>
<dbReference type="GO" id="GO:0052717">
    <property type="term" value="F:tRNA-specific adenosine-34 deaminase activity"/>
    <property type="evidence" value="ECO:0007669"/>
    <property type="project" value="TreeGrafter"/>
</dbReference>
<dbReference type="GO" id="GO:0008033">
    <property type="term" value="P:tRNA processing"/>
    <property type="evidence" value="ECO:0007669"/>
    <property type="project" value="UniProtKB-KW"/>
</dbReference>
<protein>
    <recommendedName>
        <fullName evidence="3">CMP/dCMP-type deaminase domain-containing protein</fullName>
    </recommendedName>
</protein>
<evidence type="ECO:0000313" key="5">
    <source>
        <dbReference type="Proteomes" id="UP000788993"/>
    </source>
</evidence>
<feature type="domain" description="CMP/dCMP-type deaminase" evidence="3">
    <location>
        <begin position="178"/>
        <end position="303"/>
    </location>
</feature>
<dbReference type="InterPro" id="IPR016193">
    <property type="entry name" value="Cytidine_deaminase-like"/>
</dbReference>
<dbReference type="PANTHER" id="PTHR11079:SF156">
    <property type="entry name" value="INACTIVE TRNA-SPECIFIC ADENOSINE DEAMINASE-LIKE PROTEIN 3-RELATED"/>
    <property type="match status" value="1"/>
</dbReference>
<dbReference type="CDD" id="cd01285">
    <property type="entry name" value="nucleoside_deaminase"/>
    <property type="match status" value="1"/>
</dbReference>
<evidence type="ECO:0000313" key="4">
    <source>
        <dbReference type="EMBL" id="KAH3669795.1"/>
    </source>
</evidence>
<evidence type="ECO:0000256" key="2">
    <source>
        <dbReference type="ARBA" id="ARBA00038160"/>
    </source>
</evidence>
<dbReference type="Proteomes" id="UP000788993">
    <property type="component" value="Unassembled WGS sequence"/>
</dbReference>
<proteinExistence type="inferred from homology"/>
<dbReference type="AlphaFoldDB" id="A0A9P8PDQ0"/>
<organism evidence="4 5">
    <name type="scientific">Ogataea polymorpha</name>
    <dbReference type="NCBI Taxonomy" id="460523"/>
    <lineage>
        <taxon>Eukaryota</taxon>
        <taxon>Fungi</taxon>
        <taxon>Dikarya</taxon>
        <taxon>Ascomycota</taxon>
        <taxon>Saccharomycotina</taxon>
        <taxon>Pichiomycetes</taxon>
        <taxon>Pichiales</taxon>
        <taxon>Pichiaceae</taxon>
        <taxon>Ogataea</taxon>
    </lineage>
</organism>
<dbReference type="InterPro" id="IPR002125">
    <property type="entry name" value="CMP_dCMP_dom"/>
</dbReference>
<keyword evidence="1" id="KW-0819">tRNA processing</keyword>